<dbReference type="Gene3D" id="1.10.10.740">
    <property type="entry name" value="Crisp domain"/>
    <property type="match status" value="1"/>
</dbReference>
<dbReference type="Proteomes" id="UP000424527">
    <property type="component" value="Unassembled WGS sequence"/>
</dbReference>
<comment type="similarity">
    <text evidence="1">Belongs to the CRISP family.</text>
</comment>
<dbReference type="Pfam" id="PF00188">
    <property type="entry name" value="CAP"/>
    <property type="match status" value="1"/>
</dbReference>
<dbReference type="SUPFAM" id="SSF55797">
    <property type="entry name" value="PR-1-like"/>
    <property type="match status" value="1"/>
</dbReference>
<evidence type="ECO:0000256" key="1">
    <source>
        <dbReference type="ARBA" id="ARBA00009923"/>
    </source>
</evidence>
<organism evidence="5 6">
    <name type="scientific">Larimichthys crocea</name>
    <name type="common">Large yellow croaker</name>
    <name type="synonym">Pseudosciaena crocea</name>
    <dbReference type="NCBI Taxonomy" id="215358"/>
    <lineage>
        <taxon>Eukaryota</taxon>
        <taxon>Metazoa</taxon>
        <taxon>Chordata</taxon>
        <taxon>Craniata</taxon>
        <taxon>Vertebrata</taxon>
        <taxon>Euteleostomi</taxon>
        <taxon>Actinopterygii</taxon>
        <taxon>Neopterygii</taxon>
        <taxon>Teleostei</taxon>
        <taxon>Neoteleostei</taxon>
        <taxon>Acanthomorphata</taxon>
        <taxon>Eupercaria</taxon>
        <taxon>Sciaenidae</taxon>
        <taxon>Larimichthys</taxon>
    </lineage>
</organism>
<dbReference type="PROSITE" id="PS01009">
    <property type="entry name" value="CRISP_1"/>
    <property type="match status" value="1"/>
</dbReference>
<dbReference type="FunFam" id="3.40.33.10:FF:000005">
    <property type="entry name" value="Cysteine-rich secretory protein 2"/>
    <property type="match status" value="1"/>
</dbReference>
<feature type="chain" id="PRO_5026174910" evidence="3">
    <location>
        <begin position="24"/>
        <end position="262"/>
    </location>
</feature>
<sequence>MYALSFLCALGLFAALQVPGTLAEDEVPFEVTTILMSSSDQAEIVNKHNALRRGVQPSASNMLQMSWDQEAATNAQRWANTCSMNHSPASSREISSSGCGENLYKASYKNSWSNAIQSWYDEIEDWRYGVGSTNGGVVGHFTQVVWAKSYKIGCALAHCPNSKYKYFYVCQYCPPGNDQLARPYETGRPCGACPGNCENGLCTNPCPYVDQYGNCPDLKQEVDLQMKGVMIFLVLTLVVLMAGECLGGDNYGTFSGSNGKLH</sequence>
<dbReference type="SUPFAM" id="SSF57546">
    <property type="entry name" value="Crisp domain-like"/>
    <property type="match status" value="1"/>
</dbReference>
<dbReference type="InterPro" id="IPR034117">
    <property type="entry name" value="SCP_CRISP"/>
</dbReference>
<dbReference type="InterPro" id="IPR013871">
    <property type="entry name" value="Cysteine_rich_secretory"/>
</dbReference>
<dbReference type="InterPro" id="IPR001283">
    <property type="entry name" value="CRISP-related"/>
</dbReference>
<name>A0A6G0I5H4_LARCR</name>
<dbReference type="Gene3D" id="3.40.33.10">
    <property type="entry name" value="CAP"/>
    <property type="match status" value="1"/>
</dbReference>
<gene>
    <name evidence="5" type="ORF">D5F01_LYC14548</name>
</gene>
<keyword evidence="2" id="KW-1015">Disulfide bond</keyword>
<comment type="caution">
    <text evidence="5">The sequence shown here is derived from an EMBL/GenBank/DDBJ whole genome shotgun (WGS) entry which is preliminary data.</text>
</comment>
<evidence type="ECO:0000313" key="5">
    <source>
        <dbReference type="EMBL" id="KAE8286607.1"/>
    </source>
</evidence>
<evidence type="ECO:0000259" key="4">
    <source>
        <dbReference type="SMART" id="SM00198"/>
    </source>
</evidence>
<dbReference type="AlphaFoldDB" id="A0A6G0I5H4"/>
<dbReference type="InterPro" id="IPR035940">
    <property type="entry name" value="CAP_sf"/>
</dbReference>
<evidence type="ECO:0000256" key="2">
    <source>
        <dbReference type="ARBA" id="ARBA00023157"/>
    </source>
</evidence>
<keyword evidence="3" id="KW-0732">Signal</keyword>
<dbReference type="CDD" id="cd05383">
    <property type="entry name" value="CAP_CRISP"/>
    <property type="match status" value="1"/>
</dbReference>
<evidence type="ECO:0000256" key="3">
    <source>
        <dbReference type="SAM" id="SignalP"/>
    </source>
</evidence>
<dbReference type="EMBL" id="REGW02000014">
    <property type="protein sequence ID" value="KAE8286607.1"/>
    <property type="molecule type" value="Genomic_DNA"/>
</dbReference>
<dbReference type="SMART" id="SM00198">
    <property type="entry name" value="SCP"/>
    <property type="match status" value="1"/>
</dbReference>
<keyword evidence="6" id="KW-1185">Reference proteome</keyword>
<dbReference type="PRINTS" id="PR00837">
    <property type="entry name" value="V5TPXLIKE"/>
</dbReference>
<dbReference type="InterPro" id="IPR014044">
    <property type="entry name" value="CAP_dom"/>
</dbReference>
<feature type="domain" description="SCP" evidence="4">
    <location>
        <begin position="39"/>
        <end position="180"/>
    </location>
</feature>
<proteinExistence type="inferred from homology"/>
<accession>A0A6G0I5H4</accession>
<protein>
    <submittedName>
        <fullName evidence="5">Serotriflin</fullName>
    </submittedName>
</protein>
<dbReference type="PANTHER" id="PTHR10334">
    <property type="entry name" value="CYSTEINE-RICH SECRETORY PROTEIN-RELATED"/>
    <property type="match status" value="1"/>
</dbReference>
<evidence type="ECO:0000313" key="6">
    <source>
        <dbReference type="Proteomes" id="UP000424527"/>
    </source>
</evidence>
<dbReference type="Pfam" id="PF08562">
    <property type="entry name" value="Crisp"/>
    <property type="match status" value="1"/>
</dbReference>
<dbReference type="PROSITE" id="PS01010">
    <property type="entry name" value="CRISP_2"/>
    <property type="match status" value="1"/>
</dbReference>
<dbReference type="InterPro" id="IPR042076">
    <property type="entry name" value="Crisp-like_dom"/>
</dbReference>
<dbReference type="InterPro" id="IPR018244">
    <property type="entry name" value="Allrgn_V5/Tpx1_CS"/>
</dbReference>
<reference evidence="5 6" key="1">
    <citation type="submission" date="2019-07" db="EMBL/GenBank/DDBJ databases">
        <title>Chromosome genome assembly for large yellow croaker.</title>
        <authorList>
            <person name="Xiao S."/>
        </authorList>
    </citation>
    <scope>NUCLEOTIDE SEQUENCE [LARGE SCALE GENOMIC DNA]</scope>
    <source>
        <strain evidence="5">JMULYC20181020</strain>
        <tissue evidence="5">Muscle</tissue>
    </source>
</reference>
<dbReference type="GO" id="GO:0005576">
    <property type="term" value="C:extracellular region"/>
    <property type="evidence" value="ECO:0007669"/>
    <property type="project" value="InterPro"/>
</dbReference>
<feature type="signal peptide" evidence="3">
    <location>
        <begin position="1"/>
        <end position="23"/>
    </location>
</feature>